<reference evidence="2" key="1">
    <citation type="journal article" date="2017" name="Nat. Ecol. Evol.">
        <title>Genome expansion and lineage-specific genetic innovations in the forest pathogenic fungi Armillaria.</title>
        <authorList>
            <person name="Sipos G."/>
            <person name="Prasanna A.N."/>
            <person name="Walter M.C."/>
            <person name="O'Connor E."/>
            <person name="Balint B."/>
            <person name="Krizsan K."/>
            <person name="Kiss B."/>
            <person name="Hess J."/>
            <person name="Varga T."/>
            <person name="Slot J."/>
            <person name="Riley R."/>
            <person name="Boka B."/>
            <person name="Rigling D."/>
            <person name="Barry K."/>
            <person name="Lee J."/>
            <person name="Mihaltcheva S."/>
            <person name="LaButti K."/>
            <person name="Lipzen A."/>
            <person name="Waldron R."/>
            <person name="Moloney N.M."/>
            <person name="Sperisen C."/>
            <person name="Kredics L."/>
            <person name="Vagvoelgyi C."/>
            <person name="Patrignani A."/>
            <person name="Fitzpatrick D."/>
            <person name="Nagy I."/>
            <person name="Doyle S."/>
            <person name="Anderson J.B."/>
            <person name="Grigoriev I.V."/>
            <person name="Gueldener U."/>
            <person name="Muensterkoetter M."/>
            <person name="Nagy L.G."/>
        </authorList>
    </citation>
    <scope>NUCLEOTIDE SEQUENCE [LARGE SCALE GENOMIC DNA]</scope>
    <source>
        <strain evidence="2">Ar21-2</strain>
    </source>
</reference>
<dbReference type="InParanoid" id="A0A2H3CG82"/>
<proteinExistence type="predicted"/>
<keyword evidence="2" id="KW-1185">Reference proteome</keyword>
<dbReference type="EMBL" id="KZ293748">
    <property type="protein sequence ID" value="PBK80334.1"/>
    <property type="molecule type" value="Genomic_DNA"/>
</dbReference>
<gene>
    <name evidence="1" type="ORF">ARMGADRAFT_80065</name>
</gene>
<evidence type="ECO:0000313" key="1">
    <source>
        <dbReference type="EMBL" id="PBK80334.1"/>
    </source>
</evidence>
<accession>A0A2H3CG82</accession>
<name>A0A2H3CG82_ARMGA</name>
<sequence length="75" mass="8422">MLLSRTAVSGETSVATIFTSTRELTLLSVSLSDGIRVQVQLVCVLSLVLLLNPLPSVFDPLRRFQERERRHELGR</sequence>
<evidence type="ECO:0000313" key="2">
    <source>
        <dbReference type="Proteomes" id="UP000217790"/>
    </source>
</evidence>
<dbReference type="AlphaFoldDB" id="A0A2H3CG82"/>
<dbReference type="Proteomes" id="UP000217790">
    <property type="component" value="Unassembled WGS sequence"/>
</dbReference>
<organism evidence="1 2">
    <name type="scientific">Armillaria gallica</name>
    <name type="common">Bulbous honey fungus</name>
    <name type="synonym">Armillaria bulbosa</name>
    <dbReference type="NCBI Taxonomy" id="47427"/>
    <lineage>
        <taxon>Eukaryota</taxon>
        <taxon>Fungi</taxon>
        <taxon>Dikarya</taxon>
        <taxon>Basidiomycota</taxon>
        <taxon>Agaricomycotina</taxon>
        <taxon>Agaricomycetes</taxon>
        <taxon>Agaricomycetidae</taxon>
        <taxon>Agaricales</taxon>
        <taxon>Marasmiineae</taxon>
        <taxon>Physalacriaceae</taxon>
        <taxon>Armillaria</taxon>
    </lineage>
</organism>
<protein>
    <submittedName>
        <fullName evidence="1">Uncharacterized protein</fullName>
    </submittedName>
</protein>